<dbReference type="PROSITE" id="PS50089">
    <property type="entry name" value="ZF_RING_2"/>
    <property type="match status" value="1"/>
</dbReference>
<dbReference type="PANTHER" id="PTHR47662:SF3">
    <property type="entry name" value="TRANSCRIPTION FACTOR C2H2 FAMILY-RELATED"/>
    <property type="match status" value="1"/>
</dbReference>
<keyword evidence="5" id="KW-1185">Reference proteome</keyword>
<dbReference type="PANTHER" id="PTHR47662">
    <property type="entry name" value="RING-TYPE DOMAIN-CONTAINING PROTEIN"/>
    <property type="match status" value="1"/>
</dbReference>
<gene>
    <name evidence="4" type="ORF">LLUT_LOCUS28998</name>
</gene>
<feature type="domain" description="RING-type" evidence="3">
    <location>
        <begin position="66"/>
        <end position="109"/>
    </location>
</feature>
<accession>A0AAV1Y207</accession>
<sequence>MEIISKLINKLIIILFILIIELMLFIHKLKSHNTHPITTPQFLKFIEEKHPTICYTKRMKLYCLECSVCLCELKEGDKVRNLKCKHTFHKHCLDQWLLQEYYATCPLCRKKLLPDDVVLKHHQHLLQVQVDHHVVDESDEQLPFLLHVLRSDRTFSYRFH</sequence>
<dbReference type="Proteomes" id="UP001497480">
    <property type="component" value="Unassembled WGS sequence"/>
</dbReference>
<evidence type="ECO:0000256" key="2">
    <source>
        <dbReference type="SAM" id="Phobius"/>
    </source>
</evidence>
<dbReference type="Pfam" id="PF13639">
    <property type="entry name" value="zf-RING_2"/>
    <property type="match status" value="1"/>
</dbReference>
<keyword evidence="1" id="KW-0479">Metal-binding</keyword>
<reference evidence="4 5" key="1">
    <citation type="submission" date="2024-03" db="EMBL/GenBank/DDBJ databases">
        <authorList>
            <person name="Martinez-Hernandez J."/>
        </authorList>
    </citation>
    <scope>NUCLEOTIDE SEQUENCE [LARGE SCALE GENOMIC DNA]</scope>
</reference>
<dbReference type="SUPFAM" id="SSF57850">
    <property type="entry name" value="RING/U-box"/>
    <property type="match status" value="1"/>
</dbReference>
<evidence type="ECO:0000313" key="5">
    <source>
        <dbReference type="Proteomes" id="UP001497480"/>
    </source>
</evidence>
<evidence type="ECO:0000313" key="4">
    <source>
        <dbReference type="EMBL" id="CAL0327938.1"/>
    </source>
</evidence>
<comment type="caution">
    <text evidence="4">The sequence shown here is derived from an EMBL/GenBank/DDBJ whole genome shotgun (WGS) entry which is preliminary data.</text>
</comment>
<dbReference type="Gene3D" id="3.30.40.10">
    <property type="entry name" value="Zinc/RING finger domain, C3HC4 (zinc finger)"/>
    <property type="match status" value="1"/>
</dbReference>
<keyword evidence="1" id="KW-0862">Zinc</keyword>
<dbReference type="SMART" id="SM00184">
    <property type="entry name" value="RING"/>
    <property type="match status" value="1"/>
</dbReference>
<keyword evidence="2" id="KW-0472">Membrane</keyword>
<dbReference type="InterPro" id="IPR013083">
    <property type="entry name" value="Znf_RING/FYVE/PHD"/>
</dbReference>
<keyword evidence="1" id="KW-0863">Zinc-finger</keyword>
<evidence type="ECO:0000256" key="1">
    <source>
        <dbReference type="PROSITE-ProRule" id="PRU00175"/>
    </source>
</evidence>
<name>A0AAV1Y207_LUPLU</name>
<dbReference type="AlphaFoldDB" id="A0AAV1Y207"/>
<feature type="transmembrane region" description="Helical" evidence="2">
    <location>
        <begin position="7"/>
        <end position="26"/>
    </location>
</feature>
<dbReference type="GO" id="GO:0008270">
    <property type="term" value="F:zinc ion binding"/>
    <property type="evidence" value="ECO:0007669"/>
    <property type="project" value="UniProtKB-KW"/>
</dbReference>
<protein>
    <recommendedName>
        <fullName evidence="3">RING-type domain-containing protein</fullName>
    </recommendedName>
</protein>
<dbReference type="InterPro" id="IPR001841">
    <property type="entry name" value="Znf_RING"/>
</dbReference>
<keyword evidence="2" id="KW-1133">Transmembrane helix</keyword>
<organism evidence="4 5">
    <name type="scientific">Lupinus luteus</name>
    <name type="common">European yellow lupine</name>
    <dbReference type="NCBI Taxonomy" id="3873"/>
    <lineage>
        <taxon>Eukaryota</taxon>
        <taxon>Viridiplantae</taxon>
        <taxon>Streptophyta</taxon>
        <taxon>Embryophyta</taxon>
        <taxon>Tracheophyta</taxon>
        <taxon>Spermatophyta</taxon>
        <taxon>Magnoliopsida</taxon>
        <taxon>eudicotyledons</taxon>
        <taxon>Gunneridae</taxon>
        <taxon>Pentapetalae</taxon>
        <taxon>rosids</taxon>
        <taxon>fabids</taxon>
        <taxon>Fabales</taxon>
        <taxon>Fabaceae</taxon>
        <taxon>Papilionoideae</taxon>
        <taxon>50 kb inversion clade</taxon>
        <taxon>genistoids sensu lato</taxon>
        <taxon>core genistoids</taxon>
        <taxon>Genisteae</taxon>
        <taxon>Lupinus</taxon>
    </lineage>
</organism>
<dbReference type="EMBL" id="CAXHTB010000020">
    <property type="protein sequence ID" value="CAL0327938.1"/>
    <property type="molecule type" value="Genomic_DNA"/>
</dbReference>
<keyword evidence="2" id="KW-0812">Transmembrane</keyword>
<proteinExistence type="predicted"/>
<evidence type="ECO:0000259" key="3">
    <source>
        <dbReference type="PROSITE" id="PS50089"/>
    </source>
</evidence>